<evidence type="ECO:0000313" key="6">
    <source>
        <dbReference type="EMBL" id="RXS98104.1"/>
    </source>
</evidence>
<dbReference type="PROSITE" id="PS51186">
    <property type="entry name" value="GNAT"/>
    <property type="match status" value="1"/>
</dbReference>
<dbReference type="NCBIfam" id="TIGR01575">
    <property type="entry name" value="rimI"/>
    <property type="match status" value="1"/>
</dbReference>
<dbReference type="OrthoDB" id="9794566at2"/>
<organism evidence="6 7">
    <name type="scientific">Silvibacterium dinghuense</name>
    <dbReference type="NCBI Taxonomy" id="1560006"/>
    <lineage>
        <taxon>Bacteria</taxon>
        <taxon>Pseudomonadati</taxon>
        <taxon>Acidobacteriota</taxon>
        <taxon>Terriglobia</taxon>
        <taxon>Terriglobales</taxon>
        <taxon>Acidobacteriaceae</taxon>
        <taxon>Silvibacterium</taxon>
    </lineage>
</organism>
<keyword evidence="3 6" id="KW-0808">Transferase</keyword>
<dbReference type="InterPro" id="IPR000182">
    <property type="entry name" value="GNAT_dom"/>
</dbReference>
<keyword evidence="2" id="KW-0963">Cytoplasm</keyword>
<keyword evidence="4" id="KW-0012">Acyltransferase</keyword>
<evidence type="ECO:0000256" key="4">
    <source>
        <dbReference type="ARBA" id="ARBA00023315"/>
    </source>
</evidence>
<gene>
    <name evidence="6" type="primary">rimI</name>
    <name evidence="6" type="ORF">ESZ00_02530</name>
</gene>
<dbReference type="PANTHER" id="PTHR43420">
    <property type="entry name" value="ACETYLTRANSFERASE"/>
    <property type="match status" value="1"/>
</dbReference>
<comment type="similarity">
    <text evidence="1">Belongs to the acetyltransferase family. RimI subfamily.</text>
</comment>
<feature type="domain" description="N-acetyltransferase" evidence="5">
    <location>
        <begin position="1"/>
        <end position="146"/>
    </location>
</feature>
<dbReference type="InterPro" id="IPR016181">
    <property type="entry name" value="Acyl_CoA_acyltransferase"/>
</dbReference>
<proteinExistence type="inferred from homology"/>
<dbReference type="InterPro" id="IPR006464">
    <property type="entry name" value="AcTrfase_RimI/Ard1"/>
</dbReference>
<evidence type="ECO:0000313" key="7">
    <source>
        <dbReference type="Proteomes" id="UP000290253"/>
    </source>
</evidence>
<evidence type="ECO:0000256" key="3">
    <source>
        <dbReference type="ARBA" id="ARBA00022679"/>
    </source>
</evidence>
<accession>A0A4Q1SK84</accession>
<sequence>MTLRALRIEDLRAAMALAAEAPEAPHWSVPVWHRVLERSETIVLGAFVAHALAGFAVASVTLDTVELEAIAVAEKHRRQGLGAALFEAVLEAARARGAVRLELEVRAGNAAAIGLYRRAGLADEGVRRAYYRDPEEDALLMGRNLAHVSDKSEKTPD</sequence>
<dbReference type="SUPFAM" id="SSF55729">
    <property type="entry name" value="Acyl-CoA N-acyltransferases (Nat)"/>
    <property type="match status" value="1"/>
</dbReference>
<dbReference type="InterPro" id="IPR050680">
    <property type="entry name" value="YpeA/RimI_acetyltransf"/>
</dbReference>
<evidence type="ECO:0000256" key="2">
    <source>
        <dbReference type="ARBA" id="ARBA00022490"/>
    </source>
</evidence>
<evidence type="ECO:0000259" key="5">
    <source>
        <dbReference type="PROSITE" id="PS51186"/>
    </source>
</evidence>
<dbReference type="Proteomes" id="UP000290253">
    <property type="component" value="Unassembled WGS sequence"/>
</dbReference>
<protein>
    <submittedName>
        <fullName evidence="6">Ribosomal-protein-alanine N-acetyltransferase</fullName>
    </submittedName>
</protein>
<dbReference type="EMBL" id="SDMK01000001">
    <property type="protein sequence ID" value="RXS98104.1"/>
    <property type="molecule type" value="Genomic_DNA"/>
</dbReference>
<evidence type="ECO:0000256" key="1">
    <source>
        <dbReference type="ARBA" id="ARBA00005395"/>
    </source>
</evidence>
<name>A0A4Q1SK84_9BACT</name>
<dbReference type="Pfam" id="PF00583">
    <property type="entry name" value="Acetyltransf_1"/>
    <property type="match status" value="1"/>
</dbReference>
<keyword evidence="7" id="KW-1185">Reference proteome</keyword>
<dbReference type="GO" id="GO:0008080">
    <property type="term" value="F:N-acetyltransferase activity"/>
    <property type="evidence" value="ECO:0007669"/>
    <property type="project" value="InterPro"/>
</dbReference>
<reference evidence="6 7" key="1">
    <citation type="journal article" date="2016" name="Int. J. Syst. Evol. Microbiol.">
        <title>Acidipila dinghuensis sp. nov., an acidobacterium isolated from forest soil.</title>
        <authorList>
            <person name="Jiang Y.W."/>
            <person name="Wang J."/>
            <person name="Chen M.H."/>
            <person name="Lv Y.Y."/>
            <person name="Qiu L.H."/>
        </authorList>
    </citation>
    <scope>NUCLEOTIDE SEQUENCE [LARGE SCALE GENOMIC DNA]</scope>
    <source>
        <strain evidence="6 7">DHOF10</strain>
    </source>
</reference>
<dbReference type="Gene3D" id="3.40.630.30">
    <property type="match status" value="1"/>
</dbReference>
<comment type="caution">
    <text evidence="6">The sequence shown here is derived from an EMBL/GenBank/DDBJ whole genome shotgun (WGS) entry which is preliminary data.</text>
</comment>
<dbReference type="CDD" id="cd04301">
    <property type="entry name" value="NAT_SF"/>
    <property type="match status" value="1"/>
</dbReference>
<dbReference type="AlphaFoldDB" id="A0A4Q1SK84"/>